<dbReference type="AlphaFoldDB" id="A0A2R8A968"/>
<reference evidence="4 5" key="1">
    <citation type="submission" date="2018-03" db="EMBL/GenBank/DDBJ databases">
        <authorList>
            <person name="Keele B.F."/>
        </authorList>
    </citation>
    <scope>NUCLEOTIDE SEQUENCE [LARGE SCALE GENOMIC DNA]</scope>
    <source>
        <strain evidence="4 5">CeCT 8812</strain>
    </source>
</reference>
<dbReference type="Gene3D" id="1.20.120.450">
    <property type="entry name" value="dinb family like domain"/>
    <property type="match status" value="1"/>
</dbReference>
<accession>A0A2R8A968</accession>
<dbReference type="InterPro" id="IPR034660">
    <property type="entry name" value="DinB/YfiT-like"/>
</dbReference>
<evidence type="ECO:0000256" key="1">
    <source>
        <dbReference type="ARBA" id="ARBA00008635"/>
    </source>
</evidence>
<dbReference type="EMBL" id="OMKW01000002">
    <property type="protein sequence ID" value="SPF28772.1"/>
    <property type="molecule type" value="Genomic_DNA"/>
</dbReference>
<gene>
    <name evidence="4" type="ORF">POI8812_01075</name>
</gene>
<feature type="binding site" evidence="3">
    <location>
        <position position="50"/>
    </location>
    <ligand>
        <name>a divalent metal cation</name>
        <dbReference type="ChEBI" id="CHEBI:60240"/>
    </ligand>
</feature>
<dbReference type="SUPFAM" id="SSF109854">
    <property type="entry name" value="DinB/YfiT-like putative metalloenzymes"/>
    <property type="match status" value="1"/>
</dbReference>
<evidence type="ECO:0000256" key="2">
    <source>
        <dbReference type="ARBA" id="ARBA00022723"/>
    </source>
</evidence>
<keyword evidence="5" id="KW-1185">Reference proteome</keyword>
<comment type="similarity">
    <text evidence="1">Belongs to the DinB family.</text>
</comment>
<proteinExistence type="inferred from homology"/>
<organism evidence="4 5">
    <name type="scientific">Pontivivens insulae</name>
    <dbReference type="NCBI Taxonomy" id="1639689"/>
    <lineage>
        <taxon>Bacteria</taxon>
        <taxon>Pseudomonadati</taxon>
        <taxon>Pseudomonadota</taxon>
        <taxon>Alphaproteobacteria</taxon>
        <taxon>Rhodobacterales</taxon>
        <taxon>Paracoccaceae</taxon>
        <taxon>Pontivivens</taxon>
    </lineage>
</organism>
<evidence type="ECO:0000313" key="4">
    <source>
        <dbReference type="EMBL" id="SPF28772.1"/>
    </source>
</evidence>
<sequence>MITTDYCRVMARYTCWQNRSLVSAADSLDHSARWAERGAFFGSIARTFNHLLWDDALWLARFAGDERPEDHIEPLLDAPRDWETFKAVRHARDREIETWAVNLNEGDLTGEVGWYPAGGVERIAKDRALCIVHFFNHQTHHRGQIHAMLTAAGAVPDVTDLPMLERAG</sequence>
<dbReference type="OrthoDB" id="9807509at2"/>
<feature type="binding site" evidence="3">
    <location>
        <position position="137"/>
    </location>
    <ligand>
        <name>a divalent metal cation</name>
        <dbReference type="ChEBI" id="CHEBI:60240"/>
    </ligand>
</feature>
<dbReference type="InterPro" id="IPR007837">
    <property type="entry name" value="DinB"/>
</dbReference>
<evidence type="ECO:0000256" key="3">
    <source>
        <dbReference type="PIRSR" id="PIRSR607837-1"/>
    </source>
</evidence>
<evidence type="ECO:0008006" key="6">
    <source>
        <dbReference type="Google" id="ProtNLM"/>
    </source>
</evidence>
<dbReference type="RefSeq" id="WP_108781533.1">
    <property type="nucleotide sequence ID" value="NZ_OMKW01000002.1"/>
</dbReference>
<feature type="binding site" evidence="3">
    <location>
        <position position="141"/>
    </location>
    <ligand>
        <name>a divalent metal cation</name>
        <dbReference type="ChEBI" id="CHEBI:60240"/>
    </ligand>
</feature>
<dbReference type="GO" id="GO:0046872">
    <property type="term" value="F:metal ion binding"/>
    <property type="evidence" value="ECO:0007669"/>
    <property type="project" value="UniProtKB-KW"/>
</dbReference>
<dbReference type="Proteomes" id="UP000244932">
    <property type="component" value="Unassembled WGS sequence"/>
</dbReference>
<dbReference type="Pfam" id="PF05163">
    <property type="entry name" value="DinB"/>
    <property type="match status" value="1"/>
</dbReference>
<protein>
    <recommendedName>
        <fullName evidence="6">DinB family protein</fullName>
    </recommendedName>
</protein>
<dbReference type="PANTHER" id="PTHR37302:SF1">
    <property type="entry name" value="PROTEIN DINB"/>
    <property type="match status" value="1"/>
</dbReference>
<keyword evidence="2 3" id="KW-0479">Metal-binding</keyword>
<dbReference type="PANTHER" id="PTHR37302">
    <property type="entry name" value="SLR1116 PROTEIN"/>
    <property type="match status" value="1"/>
</dbReference>
<name>A0A2R8A968_9RHOB</name>
<evidence type="ECO:0000313" key="5">
    <source>
        <dbReference type="Proteomes" id="UP000244932"/>
    </source>
</evidence>